<reference evidence="1 2" key="1">
    <citation type="submission" date="2011-06" db="EMBL/GenBank/DDBJ databases">
        <title>The Genome Sequence of Fusarium oxysporum FOSC 3-a.</title>
        <authorList>
            <consortium name="The Broad Institute Genome Sequencing Platform"/>
            <person name="Ma L.-J."/>
            <person name="Gale L.R."/>
            <person name="Schwartz D.C."/>
            <person name="Zhou S."/>
            <person name="Corby-Kistler H."/>
            <person name="Young S.K."/>
            <person name="Zeng Q."/>
            <person name="Gargeya S."/>
            <person name="Fitzgerald M."/>
            <person name="Haas B."/>
            <person name="Abouelleil A."/>
            <person name="Alvarado L."/>
            <person name="Arachchi H.M."/>
            <person name="Berlin A."/>
            <person name="Brown A."/>
            <person name="Chapman S.B."/>
            <person name="Chen Z."/>
            <person name="Dunbar C."/>
            <person name="Freedman E."/>
            <person name="Gearin G."/>
            <person name="Gellesch M."/>
            <person name="Goldberg J."/>
            <person name="Griggs A."/>
            <person name="Gujja S."/>
            <person name="Heiman D."/>
            <person name="Howarth C."/>
            <person name="Larson L."/>
            <person name="Lui A."/>
            <person name="MacDonald P.J.P."/>
            <person name="Mehta T."/>
            <person name="Montmayeur A."/>
            <person name="Murphy C."/>
            <person name="Neiman D."/>
            <person name="Pearson M."/>
            <person name="Priest M."/>
            <person name="Roberts A."/>
            <person name="Saif S."/>
            <person name="Shea T."/>
            <person name="Shenoy N."/>
            <person name="Sisk P."/>
            <person name="Stolte C."/>
            <person name="Sykes S."/>
            <person name="Wortman J."/>
            <person name="Nusbaum C."/>
            <person name="Birren B."/>
        </authorList>
    </citation>
    <scope>NUCLEOTIDE SEQUENCE [LARGE SCALE GENOMIC DNA]</scope>
    <source>
        <strain evidence="2">FOSC 3-a</strain>
        <strain evidence="1">NRRL 32931</strain>
    </source>
</reference>
<gene>
    <name evidence="1" type="ORF">FOYG_15660</name>
</gene>
<proteinExistence type="predicted"/>
<sequence length="151" mass="16853">MHARIVLLNYCLPTVGNGLHSSERYIGQEPLNTSLAKVSNEAKFVVGIPCDIDSTFPFIYLTIHHDMMVSHDEQSRTLEGDLRSPTLKTPEDYILRLHRPTSSPDLGHETHQCNRKKFRDTMNPLSGIIQLFTSGASPRTISPPNTEGLGL</sequence>
<reference evidence="1" key="2">
    <citation type="submission" date="2012-06" db="EMBL/GenBank/DDBJ databases">
        <title>Annotation of the Genome Sequence of Fusarium oxysporum NRRL32931.</title>
        <authorList>
            <consortium name="The Broad Institute Genomics Platform"/>
            <person name="Ma L.-J."/>
            <person name="Corby-Kistler H."/>
            <person name="Broz K."/>
            <person name="Gale L.R."/>
            <person name="Jonkers W."/>
            <person name="O'Donnell K."/>
            <person name="Ploetz R."/>
            <person name="Steinberg C."/>
            <person name="Schwartz D.C."/>
            <person name="VanEtten H."/>
            <person name="Zhou S."/>
            <person name="Young S.K."/>
            <person name="Zeng Q."/>
            <person name="Gargeya S."/>
            <person name="Fitzgerald M."/>
            <person name="Abouelleil A."/>
            <person name="Alvarado L."/>
            <person name="Chapman S.B."/>
            <person name="Gainer-Dewar J."/>
            <person name="Goldberg J."/>
            <person name="Griggs A."/>
            <person name="Gujja S."/>
            <person name="Hansen M."/>
            <person name="Howarth C."/>
            <person name="Imamovic A."/>
            <person name="Ireland A."/>
            <person name="Larimer J."/>
            <person name="McCowan C."/>
            <person name="Murphy C."/>
            <person name="Pearson M."/>
            <person name="Poon T.W."/>
            <person name="Priest M."/>
            <person name="Roberts A."/>
            <person name="Saif S."/>
            <person name="Shea T."/>
            <person name="Sykes S."/>
            <person name="Wortman J."/>
            <person name="Nusbaum C."/>
            <person name="Birren B."/>
        </authorList>
    </citation>
    <scope>NUCLEOTIDE SEQUENCE</scope>
    <source>
        <strain evidence="1">NRRL 32931</strain>
    </source>
</reference>
<evidence type="ECO:0000313" key="2">
    <source>
        <dbReference type="Proteomes" id="UP000030753"/>
    </source>
</evidence>
<dbReference type="HOGENOM" id="CLU_1731534_0_0_1"/>
<dbReference type="Proteomes" id="UP000030753">
    <property type="component" value="Unassembled WGS sequence"/>
</dbReference>
<evidence type="ECO:0000313" key="1">
    <source>
        <dbReference type="EMBL" id="EWY81413.1"/>
    </source>
</evidence>
<dbReference type="EMBL" id="JH717849">
    <property type="protein sequence ID" value="EWY81413.1"/>
    <property type="molecule type" value="Genomic_DNA"/>
</dbReference>
<dbReference type="EMBL" id="JH717849">
    <property type="protein sequence ID" value="EWY81411.1"/>
    <property type="molecule type" value="Genomic_DNA"/>
</dbReference>
<accession>W9HFW1</accession>
<dbReference type="AlphaFoldDB" id="W9HFW1"/>
<dbReference type="EMBL" id="JH717849">
    <property type="protein sequence ID" value="EWY81412.1"/>
    <property type="molecule type" value="Genomic_DNA"/>
</dbReference>
<name>W9HFW1_FUSOX</name>
<protein>
    <submittedName>
        <fullName evidence="1">Uncharacterized protein</fullName>
    </submittedName>
</protein>
<organism evidence="1 2">
    <name type="scientific">Fusarium oxysporum NRRL 32931</name>
    <dbReference type="NCBI Taxonomy" id="660029"/>
    <lineage>
        <taxon>Eukaryota</taxon>
        <taxon>Fungi</taxon>
        <taxon>Dikarya</taxon>
        <taxon>Ascomycota</taxon>
        <taxon>Pezizomycotina</taxon>
        <taxon>Sordariomycetes</taxon>
        <taxon>Hypocreomycetidae</taxon>
        <taxon>Hypocreales</taxon>
        <taxon>Nectriaceae</taxon>
        <taxon>Fusarium</taxon>
        <taxon>Fusarium oxysporum species complex</taxon>
    </lineage>
</organism>